<dbReference type="Proteomes" id="UP000521676">
    <property type="component" value="Unassembled WGS sequence"/>
</dbReference>
<accession>A0A8T7LVQ2</accession>
<proteinExistence type="predicted"/>
<evidence type="ECO:0000256" key="1">
    <source>
        <dbReference type="SAM" id="MobiDB-lite"/>
    </source>
</evidence>
<gene>
    <name evidence="2" type="ORF">HXX08_09440</name>
    <name evidence="3" type="ORF">OZ401_001232</name>
</gene>
<dbReference type="EMBL" id="CP128399">
    <property type="protein sequence ID" value="WJW65467.1"/>
    <property type="molecule type" value="Genomic_DNA"/>
</dbReference>
<dbReference type="Proteomes" id="UP001431572">
    <property type="component" value="Chromosome 1"/>
</dbReference>
<dbReference type="InterPro" id="IPR036388">
    <property type="entry name" value="WH-like_DNA-bd_sf"/>
</dbReference>
<dbReference type="AlphaFoldDB" id="A0A8T7LVQ2"/>
<name>A0A8T7LVQ2_9CHLR</name>
<dbReference type="RefSeq" id="WP_341467351.1">
    <property type="nucleotide sequence ID" value="NZ_CP128399.1"/>
</dbReference>
<evidence type="ECO:0000313" key="5">
    <source>
        <dbReference type="Proteomes" id="UP001431572"/>
    </source>
</evidence>
<organism evidence="2 4">
    <name type="scientific">Candidatus Chlorohelix allophototropha</name>
    <dbReference type="NCBI Taxonomy" id="3003348"/>
    <lineage>
        <taxon>Bacteria</taxon>
        <taxon>Bacillati</taxon>
        <taxon>Chloroflexota</taxon>
        <taxon>Chloroflexia</taxon>
        <taxon>Candidatus Chloroheliales</taxon>
        <taxon>Candidatus Chloroheliaceae</taxon>
        <taxon>Candidatus Chlorohelix</taxon>
    </lineage>
</organism>
<evidence type="ECO:0000313" key="3">
    <source>
        <dbReference type="EMBL" id="WJW65467.1"/>
    </source>
</evidence>
<reference evidence="3" key="2">
    <citation type="journal article" date="2024" name="Nature">
        <title>Anoxygenic phototroph of the Chloroflexota uses a type I reaction centre.</title>
        <authorList>
            <person name="Tsuji J.M."/>
            <person name="Shaw N.A."/>
            <person name="Nagashima S."/>
            <person name="Venkiteswaran J.J."/>
            <person name="Schiff S.L."/>
            <person name="Watanabe T."/>
            <person name="Fukui M."/>
            <person name="Hanada S."/>
            <person name="Tank M."/>
            <person name="Neufeld J.D."/>
        </authorList>
    </citation>
    <scope>NUCLEOTIDE SEQUENCE</scope>
    <source>
        <strain evidence="3">L227-S17</strain>
    </source>
</reference>
<protein>
    <recommendedName>
        <fullName evidence="6">Bacteriophage lambda Replication protein O N-terminal domain-containing protein</fullName>
    </recommendedName>
</protein>
<feature type="region of interest" description="Disordered" evidence="1">
    <location>
        <begin position="190"/>
        <end position="219"/>
    </location>
</feature>
<keyword evidence="5" id="KW-1185">Reference proteome</keyword>
<evidence type="ECO:0000313" key="4">
    <source>
        <dbReference type="Proteomes" id="UP000521676"/>
    </source>
</evidence>
<dbReference type="EMBL" id="JACATZ010000001">
    <property type="protein sequence ID" value="NWJ46088.1"/>
    <property type="molecule type" value="Genomic_DNA"/>
</dbReference>
<evidence type="ECO:0008006" key="6">
    <source>
        <dbReference type="Google" id="ProtNLM"/>
    </source>
</evidence>
<evidence type="ECO:0000313" key="2">
    <source>
        <dbReference type="EMBL" id="NWJ46088.1"/>
    </source>
</evidence>
<sequence length="324" mass="37407">MGKRSTTEQPDNGDSPSDKFEFAGFSRPESNYFRMPNNWTDITARINSLAELKVVEYILRHTWGFQEFGIKRRITIDEFIYGRKRTDGSRMDLGTRLSEQSVRNGLKQAIEDGFILEEVDARDLARIKKYYCLRMVETAQPIDTDECIEPEERKIRHNRKPAGVKTLDPKVQDLDPEVYNLDLKAQILDPDPQDLDLRSQNFRPRTEKDNPNKLNQNNHPKQAVVEQLLVDYGVSPEVAREISQHTSLKTVESWMDYVDSAERVRDRPAFLVKMLRSTDKPVSSRPTGRAQNNAGINYSAYTNPDGKYHYLLKSSNSLPYSDEE</sequence>
<feature type="region of interest" description="Disordered" evidence="1">
    <location>
        <begin position="1"/>
        <end position="21"/>
    </location>
</feature>
<reference evidence="2 4" key="1">
    <citation type="submission" date="2020-06" db="EMBL/GenBank/DDBJ databases">
        <title>Anoxygenic phototrophic Chloroflexota member uses a Type I reaction center.</title>
        <authorList>
            <person name="Tsuji J.M."/>
            <person name="Shaw N.A."/>
            <person name="Nagashima S."/>
            <person name="Venkiteswaran J."/>
            <person name="Schiff S.L."/>
            <person name="Hanada S."/>
            <person name="Tank M."/>
            <person name="Neufeld J.D."/>
        </authorList>
    </citation>
    <scope>NUCLEOTIDE SEQUENCE [LARGE SCALE GENOMIC DNA]</scope>
    <source>
        <strain evidence="2">L227-S17</strain>
    </source>
</reference>
<dbReference type="Gene3D" id="1.10.10.10">
    <property type="entry name" value="Winged helix-like DNA-binding domain superfamily/Winged helix DNA-binding domain"/>
    <property type="match status" value="1"/>
</dbReference>